<dbReference type="Pfam" id="PF00069">
    <property type="entry name" value="Pkinase"/>
    <property type="match status" value="1"/>
</dbReference>
<reference evidence="2 3" key="1">
    <citation type="journal article" date="2024" name="Nat. Commun.">
        <title>Phylogenomics reveals the evolutionary origins of lichenization in chlorophyte algae.</title>
        <authorList>
            <person name="Puginier C."/>
            <person name="Libourel C."/>
            <person name="Otte J."/>
            <person name="Skaloud P."/>
            <person name="Haon M."/>
            <person name="Grisel S."/>
            <person name="Petersen M."/>
            <person name="Berrin J.G."/>
            <person name="Delaux P.M."/>
            <person name="Dal Grande F."/>
            <person name="Keller J."/>
        </authorList>
    </citation>
    <scope>NUCLEOTIDE SEQUENCE [LARGE SCALE GENOMIC DNA]</scope>
    <source>
        <strain evidence="2 3">SAG 2145</strain>
    </source>
</reference>
<dbReference type="AlphaFoldDB" id="A0AAW1RCK7"/>
<dbReference type="Gene3D" id="1.10.510.10">
    <property type="entry name" value="Transferase(Phosphotransferase) domain 1"/>
    <property type="match status" value="1"/>
</dbReference>
<dbReference type="SUPFAM" id="SSF56112">
    <property type="entry name" value="Protein kinase-like (PK-like)"/>
    <property type="match status" value="1"/>
</dbReference>
<evidence type="ECO:0000313" key="3">
    <source>
        <dbReference type="Proteomes" id="UP001438707"/>
    </source>
</evidence>
<dbReference type="SMART" id="SM00220">
    <property type="entry name" value="S_TKc"/>
    <property type="match status" value="1"/>
</dbReference>
<accession>A0AAW1RCK7</accession>
<keyword evidence="3" id="KW-1185">Reference proteome</keyword>
<gene>
    <name evidence="2" type="ORF">WJX74_010879</name>
</gene>
<dbReference type="Proteomes" id="UP001438707">
    <property type="component" value="Unassembled WGS sequence"/>
</dbReference>
<feature type="domain" description="Protein kinase" evidence="1">
    <location>
        <begin position="85"/>
        <end position="426"/>
    </location>
</feature>
<name>A0AAW1RCK7_9CHLO</name>
<dbReference type="PANTHER" id="PTHR36796:SF1">
    <property type="entry name" value="PROTEIN KINASE SUPERFAMILY PROTEIN"/>
    <property type="match status" value="1"/>
</dbReference>
<proteinExistence type="predicted"/>
<organism evidence="2 3">
    <name type="scientific">Apatococcus lobatus</name>
    <dbReference type="NCBI Taxonomy" id="904363"/>
    <lineage>
        <taxon>Eukaryota</taxon>
        <taxon>Viridiplantae</taxon>
        <taxon>Chlorophyta</taxon>
        <taxon>core chlorophytes</taxon>
        <taxon>Trebouxiophyceae</taxon>
        <taxon>Chlorellales</taxon>
        <taxon>Chlorellaceae</taxon>
        <taxon>Apatococcus</taxon>
    </lineage>
</organism>
<dbReference type="PANTHER" id="PTHR36796">
    <property type="entry name" value="PROTEIN KINASE SUPERFAMILY PROTEIN"/>
    <property type="match status" value="1"/>
</dbReference>
<dbReference type="GO" id="GO:0009507">
    <property type="term" value="C:chloroplast"/>
    <property type="evidence" value="ECO:0007669"/>
    <property type="project" value="TreeGrafter"/>
</dbReference>
<dbReference type="GO" id="GO:0004672">
    <property type="term" value="F:protein kinase activity"/>
    <property type="evidence" value="ECO:0007669"/>
    <property type="project" value="InterPro"/>
</dbReference>
<evidence type="ECO:0000259" key="1">
    <source>
        <dbReference type="PROSITE" id="PS50011"/>
    </source>
</evidence>
<dbReference type="InterPro" id="IPR000719">
    <property type="entry name" value="Prot_kinase_dom"/>
</dbReference>
<comment type="caution">
    <text evidence="2">The sequence shown here is derived from an EMBL/GenBank/DDBJ whole genome shotgun (WGS) entry which is preliminary data.</text>
</comment>
<sequence length="439" mass="47558">MQQHKLLLERVGGRCLKLISPPARLGRLRSRLPSASLYEFSPSDIELGQRLGTSRVLNLASSRVAEQQAPLATDITSLEQLTSSQTASQSQQSGVEARIFTGKLVGGDLAGVPVLLKAYPNRALGDADVLAANELTAHDSLQSWRGGSPCICRLLGGFMAQTGASAGEQWLVFRDDGSRTAAAYAAKAGDATARNGVVGPDNFLAAAGLGNQGRIQRRQAFVLRMMFQIMQGLAFMHSRQRLHQSLGPASVLLNTRGEVDLDELQVRIWDLAFSVDVSDEALFGGATLGDIWDRGSISADNPMKRLASELWRRAKQAGVFDARSRRNFGYADDIFAAGLLLAFLAFVALSPAGSIDGPTLQRLFTVTFADDMDAARQYCEADDRWVKAVAFLSRGSKTGWDLLGAMLNSQWQLRPTADSCLNHPFLRLALGPTTYNREA</sequence>
<protein>
    <recommendedName>
        <fullName evidence="1">Protein kinase domain-containing protein</fullName>
    </recommendedName>
</protein>
<dbReference type="PROSITE" id="PS50011">
    <property type="entry name" value="PROTEIN_KINASE_DOM"/>
    <property type="match status" value="1"/>
</dbReference>
<dbReference type="EMBL" id="JALJOS010000014">
    <property type="protein sequence ID" value="KAK9831295.1"/>
    <property type="molecule type" value="Genomic_DNA"/>
</dbReference>
<evidence type="ECO:0000313" key="2">
    <source>
        <dbReference type="EMBL" id="KAK9831295.1"/>
    </source>
</evidence>
<dbReference type="GO" id="GO:0005524">
    <property type="term" value="F:ATP binding"/>
    <property type="evidence" value="ECO:0007669"/>
    <property type="project" value="InterPro"/>
</dbReference>
<dbReference type="InterPro" id="IPR011009">
    <property type="entry name" value="Kinase-like_dom_sf"/>
</dbReference>